<feature type="transmembrane region" description="Helical" evidence="2">
    <location>
        <begin position="509"/>
        <end position="531"/>
    </location>
</feature>
<dbReference type="OrthoDB" id="5376804at2759"/>
<dbReference type="AlphaFoldDB" id="A0A6A6GJF4"/>
<dbReference type="Pfam" id="PF11374">
    <property type="entry name" value="DUF3176"/>
    <property type="match status" value="1"/>
</dbReference>
<dbReference type="PANTHER" id="PTHR35394:SF5">
    <property type="entry name" value="DUF3176 DOMAIN-CONTAINING PROTEIN"/>
    <property type="match status" value="1"/>
</dbReference>
<feature type="region of interest" description="Disordered" evidence="1">
    <location>
        <begin position="1"/>
        <end position="73"/>
    </location>
</feature>
<evidence type="ECO:0000256" key="2">
    <source>
        <dbReference type="SAM" id="Phobius"/>
    </source>
</evidence>
<feature type="compositionally biased region" description="Polar residues" evidence="1">
    <location>
        <begin position="18"/>
        <end position="28"/>
    </location>
</feature>
<evidence type="ECO:0000313" key="3">
    <source>
        <dbReference type="EMBL" id="KAF2225882.1"/>
    </source>
</evidence>
<feature type="compositionally biased region" description="Basic and acidic residues" evidence="1">
    <location>
        <begin position="41"/>
        <end position="54"/>
    </location>
</feature>
<gene>
    <name evidence="3" type="ORF">BDZ85DRAFT_279545</name>
</gene>
<feature type="transmembrane region" description="Helical" evidence="2">
    <location>
        <begin position="538"/>
        <end position="556"/>
    </location>
</feature>
<sequence length="594" mass="65956">MESTHNSSDGQEYHPLQHLTSSGATGRNVTRDENQNLLPQRSDDTEIEHQDDHGTSSLDEWMPTPRNLSASSTRTLRPIEPARHPLRKPSRFRVRDWQWEFAASLFSLGCFAAVVGVLAANDQRPLSRWEFVFGITLNTFIAILSTLSRTALLVPVASGFSQLKWIHLMGPPRPLRDVQTFEDASRGPWGSFELIRRLHVGSKLATWGSLITILTLAMGPFAQQLLSYPARSVLNDGAVFYRSQIYDSQYGEYRTTRGPSEGLGSTMGSHMQDAILNGLFNLSTPKQFECPTTNCEWEEFASLAVRSICSNVTRDTQAGCVFSRGRQLCNYTTPAGFTLAAGSFESSGVGGRSYFNTTAFEAPLNGQQVLECEMQWSGRVTRNLTVVNGTFHPGTSEDFDLALIKGDYDMVGGSPRKWYTFNVTEATFSGNRTFTIDSIDLEGIQAFLYSVFTASRSSVFYLPLMNSTDRAATVASISDSMSYALGQSPSGTRVDGRAISSELYIRVEWPWIILPLAEVVMSVAFLACTLFHSHRKGAVAWKSSGIVPLLVGMIGWDSDKLMATSWRDLERRSESMRGRLLLDDSDHLAFHKTE</sequence>
<evidence type="ECO:0000313" key="4">
    <source>
        <dbReference type="Proteomes" id="UP000799538"/>
    </source>
</evidence>
<keyword evidence="2" id="KW-0812">Transmembrane</keyword>
<protein>
    <submittedName>
        <fullName evidence="3">Uncharacterized protein</fullName>
    </submittedName>
</protein>
<accession>A0A6A6GJF4</accession>
<evidence type="ECO:0000256" key="1">
    <source>
        <dbReference type="SAM" id="MobiDB-lite"/>
    </source>
</evidence>
<feature type="transmembrane region" description="Helical" evidence="2">
    <location>
        <begin position="131"/>
        <end position="154"/>
    </location>
</feature>
<keyword evidence="4" id="KW-1185">Reference proteome</keyword>
<dbReference type="EMBL" id="ML992503">
    <property type="protein sequence ID" value="KAF2225882.1"/>
    <property type="molecule type" value="Genomic_DNA"/>
</dbReference>
<proteinExistence type="predicted"/>
<dbReference type="InterPro" id="IPR021514">
    <property type="entry name" value="DUF3176"/>
</dbReference>
<organism evidence="3 4">
    <name type="scientific">Elsinoe ampelina</name>
    <dbReference type="NCBI Taxonomy" id="302913"/>
    <lineage>
        <taxon>Eukaryota</taxon>
        <taxon>Fungi</taxon>
        <taxon>Dikarya</taxon>
        <taxon>Ascomycota</taxon>
        <taxon>Pezizomycotina</taxon>
        <taxon>Dothideomycetes</taxon>
        <taxon>Dothideomycetidae</taxon>
        <taxon>Myriangiales</taxon>
        <taxon>Elsinoaceae</taxon>
        <taxon>Elsinoe</taxon>
    </lineage>
</organism>
<reference evidence="4" key="1">
    <citation type="journal article" date="2020" name="Stud. Mycol.">
        <title>101 Dothideomycetes genomes: A test case for predicting lifestyles and emergence of pathogens.</title>
        <authorList>
            <person name="Haridas S."/>
            <person name="Albert R."/>
            <person name="Binder M."/>
            <person name="Bloem J."/>
            <person name="LaButti K."/>
            <person name="Salamov A."/>
            <person name="Andreopoulos B."/>
            <person name="Baker S."/>
            <person name="Barry K."/>
            <person name="Bills G."/>
            <person name="Bluhm B."/>
            <person name="Cannon C."/>
            <person name="Castanera R."/>
            <person name="Culley D."/>
            <person name="Daum C."/>
            <person name="Ezra D."/>
            <person name="Gonzalez J."/>
            <person name="Henrissat B."/>
            <person name="Kuo A."/>
            <person name="Liang C."/>
            <person name="Lipzen A."/>
            <person name="Lutzoni F."/>
            <person name="Magnuson J."/>
            <person name="Mondo S."/>
            <person name="Nolan M."/>
            <person name="Ohm R."/>
            <person name="Pangilinan J."/>
            <person name="Park H.-J."/>
            <person name="Ramirez L."/>
            <person name="Alfaro M."/>
            <person name="Sun H."/>
            <person name="Tritt A."/>
            <person name="Yoshinaga Y."/>
            <person name="Zwiers L.-H."/>
            <person name="Turgeon B."/>
            <person name="Goodwin S."/>
            <person name="Spatafora J."/>
            <person name="Crous P."/>
            <person name="Grigoriev I."/>
        </authorList>
    </citation>
    <scope>NUCLEOTIDE SEQUENCE [LARGE SCALE GENOMIC DNA]</scope>
    <source>
        <strain evidence="4">CECT 20119</strain>
    </source>
</reference>
<name>A0A6A6GJF4_9PEZI</name>
<dbReference type="Proteomes" id="UP000799538">
    <property type="component" value="Unassembled WGS sequence"/>
</dbReference>
<keyword evidence="2" id="KW-1133">Transmembrane helix</keyword>
<keyword evidence="2" id="KW-0472">Membrane</keyword>
<feature type="compositionally biased region" description="Polar residues" evidence="1">
    <location>
        <begin position="1"/>
        <end position="10"/>
    </location>
</feature>
<dbReference type="PANTHER" id="PTHR35394">
    <property type="entry name" value="DUF3176 DOMAIN-CONTAINING PROTEIN"/>
    <property type="match status" value="1"/>
</dbReference>
<feature type="transmembrane region" description="Helical" evidence="2">
    <location>
        <begin position="97"/>
        <end position="119"/>
    </location>
</feature>